<accession>A0A915L1I8</accession>
<evidence type="ECO:0000313" key="2">
    <source>
        <dbReference type="WBParaSite" id="nRc.2.0.1.t45024-RA"/>
    </source>
</evidence>
<reference evidence="2" key="1">
    <citation type="submission" date="2022-11" db="UniProtKB">
        <authorList>
            <consortium name="WormBaseParasite"/>
        </authorList>
    </citation>
    <scope>IDENTIFICATION</scope>
</reference>
<protein>
    <submittedName>
        <fullName evidence="2">Uncharacterized protein</fullName>
    </submittedName>
</protein>
<dbReference type="WBParaSite" id="nRc.2.0.1.t45024-RA">
    <property type="protein sequence ID" value="nRc.2.0.1.t45024-RA"/>
    <property type="gene ID" value="nRc.2.0.1.g45024"/>
</dbReference>
<proteinExistence type="predicted"/>
<organism evidence="1 2">
    <name type="scientific">Romanomermis culicivorax</name>
    <name type="common">Nematode worm</name>
    <dbReference type="NCBI Taxonomy" id="13658"/>
    <lineage>
        <taxon>Eukaryota</taxon>
        <taxon>Metazoa</taxon>
        <taxon>Ecdysozoa</taxon>
        <taxon>Nematoda</taxon>
        <taxon>Enoplea</taxon>
        <taxon>Dorylaimia</taxon>
        <taxon>Mermithida</taxon>
        <taxon>Mermithoidea</taxon>
        <taxon>Mermithidae</taxon>
        <taxon>Romanomermis</taxon>
    </lineage>
</organism>
<sequence length="60" mass="6897">MKLMKGLVDHGCGDDQLLDIFGLAKQKLVFDEENPWMFGSIVRMEGGDDFWNGWVWGLCF</sequence>
<evidence type="ECO:0000313" key="1">
    <source>
        <dbReference type="Proteomes" id="UP000887565"/>
    </source>
</evidence>
<keyword evidence="1" id="KW-1185">Reference proteome</keyword>
<dbReference type="Proteomes" id="UP000887565">
    <property type="component" value="Unplaced"/>
</dbReference>
<dbReference type="AlphaFoldDB" id="A0A915L1I8"/>
<name>A0A915L1I8_ROMCU</name>